<name>A0AB34JES0_PRYPA</name>
<keyword evidence="1" id="KW-0812">Transmembrane</keyword>
<sequence length="143" mass="15805">MKAFRAVSSQVTVMRWEEAELELSVPAETASALGIKLREAGFEVRVASLSARATAYKKGLRSGDRVRSINGICPLNAAHAKEILGRRSIHGNTHKLVLKRPGLRELSQVPAMIFLTCLFAYCVYAYGPSFFVHKRTDAGDREL</sequence>
<dbReference type="InterPro" id="IPR036034">
    <property type="entry name" value="PDZ_sf"/>
</dbReference>
<feature type="transmembrane region" description="Helical" evidence="1">
    <location>
        <begin position="109"/>
        <end position="127"/>
    </location>
</feature>
<organism evidence="3 4">
    <name type="scientific">Prymnesium parvum</name>
    <name type="common">Toxic golden alga</name>
    <dbReference type="NCBI Taxonomy" id="97485"/>
    <lineage>
        <taxon>Eukaryota</taxon>
        <taxon>Haptista</taxon>
        <taxon>Haptophyta</taxon>
        <taxon>Prymnesiophyceae</taxon>
        <taxon>Prymnesiales</taxon>
        <taxon>Prymnesiaceae</taxon>
        <taxon>Prymnesium</taxon>
    </lineage>
</organism>
<evidence type="ECO:0000259" key="2">
    <source>
        <dbReference type="PROSITE" id="PS50106"/>
    </source>
</evidence>
<keyword evidence="1" id="KW-1133">Transmembrane helix</keyword>
<dbReference type="Gene3D" id="2.30.42.10">
    <property type="match status" value="1"/>
</dbReference>
<evidence type="ECO:0000256" key="1">
    <source>
        <dbReference type="SAM" id="Phobius"/>
    </source>
</evidence>
<proteinExistence type="predicted"/>
<keyword evidence="4" id="KW-1185">Reference proteome</keyword>
<comment type="caution">
    <text evidence="3">The sequence shown here is derived from an EMBL/GenBank/DDBJ whole genome shotgun (WGS) entry which is preliminary data.</text>
</comment>
<dbReference type="Proteomes" id="UP001515480">
    <property type="component" value="Unassembled WGS sequence"/>
</dbReference>
<dbReference type="SUPFAM" id="SSF50156">
    <property type="entry name" value="PDZ domain-like"/>
    <property type="match status" value="1"/>
</dbReference>
<accession>A0AB34JES0</accession>
<evidence type="ECO:0000313" key="4">
    <source>
        <dbReference type="Proteomes" id="UP001515480"/>
    </source>
</evidence>
<protein>
    <recommendedName>
        <fullName evidence="2">PDZ domain-containing protein</fullName>
    </recommendedName>
</protein>
<feature type="domain" description="PDZ" evidence="2">
    <location>
        <begin position="22"/>
        <end position="84"/>
    </location>
</feature>
<dbReference type="InterPro" id="IPR001478">
    <property type="entry name" value="PDZ"/>
</dbReference>
<dbReference type="EMBL" id="JBGBPQ010000009">
    <property type="protein sequence ID" value="KAL1519262.1"/>
    <property type="molecule type" value="Genomic_DNA"/>
</dbReference>
<keyword evidence="1" id="KW-0472">Membrane</keyword>
<evidence type="ECO:0000313" key="3">
    <source>
        <dbReference type="EMBL" id="KAL1519262.1"/>
    </source>
</evidence>
<reference evidence="3 4" key="1">
    <citation type="journal article" date="2024" name="Science">
        <title>Giant polyketide synthase enzymes in the biosynthesis of giant marine polyether toxins.</title>
        <authorList>
            <person name="Fallon T.R."/>
            <person name="Shende V.V."/>
            <person name="Wierzbicki I.H."/>
            <person name="Pendleton A.L."/>
            <person name="Watervoot N.F."/>
            <person name="Auber R.P."/>
            <person name="Gonzalez D.J."/>
            <person name="Wisecaver J.H."/>
            <person name="Moore B.S."/>
        </authorList>
    </citation>
    <scope>NUCLEOTIDE SEQUENCE [LARGE SCALE GENOMIC DNA]</scope>
    <source>
        <strain evidence="3 4">12B1</strain>
    </source>
</reference>
<gene>
    <name evidence="3" type="ORF">AB1Y20_022791</name>
</gene>
<dbReference type="PROSITE" id="PS50106">
    <property type="entry name" value="PDZ"/>
    <property type="match status" value="1"/>
</dbReference>
<dbReference type="SMART" id="SM00228">
    <property type="entry name" value="PDZ"/>
    <property type="match status" value="1"/>
</dbReference>
<dbReference type="AlphaFoldDB" id="A0AB34JES0"/>